<protein>
    <submittedName>
        <fullName evidence="2">Uncharacterized protein</fullName>
    </submittedName>
</protein>
<evidence type="ECO:0000313" key="2">
    <source>
        <dbReference type="EMBL" id="RKN43975.1"/>
    </source>
</evidence>
<dbReference type="EMBL" id="RBAL01000004">
    <property type="protein sequence ID" value="RKN43975.1"/>
    <property type="molecule type" value="Genomic_DNA"/>
</dbReference>
<sequence length="286" mass="28907">MSGIQGWPGAGAGPGGPAAPAGSQGASEGQRFAILALVVALVVAGSFGLAKATGADALGSGSGPAALGPGPGEMPDLDGLGGEDVDDGLGGTGDDLGGGDPGSGGTSDGGDVYTEPTPTPTPTQTDPTLEHFRSITAGDCLNDWMISDTEWASDVPEVVSCSDEAAGVRVSQTSGDTSDCPTDAGRSYLYYSSGLETVALCVTRQFAVGQCFLGMPDGSANLMSWFDCAATEVPSPYNQLYNVTSVYSAPANPTGDECRQSSTDQNTYWWWTVDGESVLVCAVVYS</sequence>
<evidence type="ECO:0000256" key="1">
    <source>
        <dbReference type="SAM" id="MobiDB-lite"/>
    </source>
</evidence>
<accession>A0A3A9Z6P4</accession>
<feature type="region of interest" description="Disordered" evidence="1">
    <location>
        <begin position="1"/>
        <end position="25"/>
    </location>
</feature>
<feature type="compositionally biased region" description="Low complexity" evidence="1">
    <location>
        <begin position="58"/>
        <end position="68"/>
    </location>
</feature>
<feature type="compositionally biased region" description="Gly residues" evidence="1">
    <location>
        <begin position="88"/>
        <end position="108"/>
    </location>
</feature>
<reference evidence="2 3" key="1">
    <citation type="journal article" date="2014" name="Int. J. Syst. Evol. Microbiol.">
        <title>Streptomyces hoynatensis sp. nov., isolated from deep marine sediment.</title>
        <authorList>
            <person name="Veyisoglu A."/>
            <person name="Sahin N."/>
        </authorList>
    </citation>
    <scope>NUCLEOTIDE SEQUENCE [LARGE SCALE GENOMIC DNA]</scope>
    <source>
        <strain evidence="2 3">KCTC 29097</strain>
    </source>
</reference>
<dbReference type="RefSeq" id="WP_120677700.1">
    <property type="nucleotide sequence ID" value="NZ_RBAL01000004.1"/>
</dbReference>
<gene>
    <name evidence="2" type="ORF">D7294_09850</name>
</gene>
<name>A0A3A9Z6P4_9ACTN</name>
<feature type="compositionally biased region" description="Low complexity" evidence="1">
    <location>
        <begin position="109"/>
        <end position="127"/>
    </location>
</feature>
<keyword evidence="3" id="KW-1185">Reference proteome</keyword>
<feature type="compositionally biased region" description="Gly residues" evidence="1">
    <location>
        <begin position="1"/>
        <end position="16"/>
    </location>
</feature>
<organism evidence="2 3">
    <name type="scientific">Streptomyces hoynatensis</name>
    <dbReference type="NCBI Taxonomy" id="1141874"/>
    <lineage>
        <taxon>Bacteria</taxon>
        <taxon>Bacillati</taxon>
        <taxon>Actinomycetota</taxon>
        <taxon>Actinomycetes</taxon>
        <taxon>Kitasatosporales</taxon>
        <taxon>Streptomycetaceae</taxon>
        <taxon>Streptomyces</taxon>
    </lineage>
</organism>
<evidence type="ECO:0000313" key="3">
    <source>
        <dbReference type="Proteomes" id="UP000272474"/>
    </source>
</evidence>
<dbReference type="AlphaFoldDB" id="A0A3A9Z6P4"/>
<comment type="caution">
    <text evidence="2">The sequence shown here is derived from an EMBL/GenBank/DDBJ whole genome shotgun (WGS) entry which is preliminary data.</text>
</comment>
<feature type="region of interest" description="Disordered" evidence="1">
    <location>
        <begin position="58"/>
        <end position="128"/>
    </location>
</feature>
<dbReference type="OrthoDB" id="4334759at2"/>
<dbReference type="Proteomes" id="UP000272474">
    <property type="component" value="Unassembled WGS sequence"/>
</dbReference>
<proteinExistence type="predicted"/>